<protein>
    <recommendedName>
        <fullName evidence="2">MULE transposase domain-containing protein</fullName>
    </recommendedName>
</protein>
<gene>
    <name evidence="3" type="ORF">FSB_LOCUS36555</name>
</gene>
<organism evidence="3">
    <name type="scientific">Fagus sylvatica</name>
    <name type="common">Beechnut</name>
    <dbReference type="NCBI Taxonomy" id="28930"/>
    <lineage>
        <taxon>Eukaryota</taxon>
        <taxon>Viridiplantae</taxon>
        <taxon>Streptophyta</taxon>
        <taxon>Embryophyta</taxon>
        <taxon>Tracheophyta</taxon>
        <taxon>Spermatophyta</taxon>
        <taxon>Magnoliopsida</taxon>
        <taxon>eudicotyledons</taxon>
        <taxon>Gunneridae</taxon>
        <taxon>Pentapetalae</taxon>
        <taxon>rosids</taxon>
        <taxon>fabids</taxon>
        <taxon>Fagales</taxon>
        <taxon>Fagaceae</taxon>
        <taxon>Fagus</taxon>
    </lineage>
</organism>
<evidence type="ECO:0000256" key="1">
    <source>
        <dbReference type="SAM" id="MobiDB-lite"/>
    </source>
</evidence>
<evidence type="ECO:0000259" key="2">
    <source>
        <dbReference type="Pfam" id="PF10551"/>
    </source>
</evidence>
<feature type="compositionally biased region" description="Polar residues" evidence="1">
    <location>
        <begin position="243"/>
        <end position="256"/>
    </location>
</feature>
<dbReference type="AlphaFoldDB" id="A0A2N9HA79"/>
<feature type="compositionally biased region" description="Polar residues" evidence="1">
    <location>
        <begin position="28"/>
        <end position="37"/>
    </location>
</feature>
<dbReference type="InterPro" id="IPR018289">
    <property type="entry name" value="MULE_transposase_dom"/>
</dbReference>
<dbReference type="PANTHER" id="PTHR31973:SF187">
    <property type="entry name" value="MUTATOR TRANSPOSASE MUDRA PROTEIN"/>
    <property type="match status" value="1"/>
</dbReference>
<reference evidence="3" key="1">
    <citation type="submission" date="2018-02" db="EMBL/GenBank/DDBJ databases">
        <authorList>
            <person name="Cohen D.B."/>
            <person name="Kent A.D."/>
        </authorList>
    </citation>
    <scope>NUCLEOTIDE SEQUENCE</scope>
</reference>
<dbReference type="Pfam" id="PF10551">
    <property type="entry name" value="MULE"/>
    <property type="match status" value="1"/>
</dbReference>
<feature type="region of interest" description="Disordered" evidence="1">
    <location>
        <begin position="236"/>
        <end position="310"/>
    </location>
</feature>
<feature type="domain" description="MULE transposase" evidence="2">
    <location>
        <begin position="145"/>
        <end position="202"/>
    </location>
</feature>
<feature type="region of interest" description="Disordered" evidence="1">
    <location>
        <begin position="26"/>
        <end position="48"/>
    </location>
</feature>
<proteinExistence type="predicted"/>
<dbReference type="PANTHER" id="PTHR31973">
    <property type="entry name" value="POLYPROTEIN, PUTATIVE-RELATED"/>
    <property type="match status" value="1"/>
</dbReference>
<sequence>MLREALYKSGSNFEVEEKKHLERYGSSAILNTRNGSNSERKNRRNPKSGREIEKFLSLFKPGFQTGEETSPGFPSTLNLGCLGSIHLFLSQRAGPIFQRFKFDPHHHMKALPDSRLSKARFSTISWKHRRIPDSTLDKFLCQREKKRMSWTWFLLQLIKDVNASSKRTLTFISDEQKGLVLTFEEVFGGMEHRLCVRHMYNNFKKKFPGIHLKDLFWRIASASYEKQWERAMKELKEPKATASAHSGSNAHAQSKASVHGHSTASATATARISSASSIARANVETSPSVPPEVKRSKNKGKSIVTSRGRIQPRVSNLPLPKIYGPPPSWRLQASISRETLMATSQSARYREAFHILGS</sequence>
<accession>A0A2N9HA79</accession>
<dbReference type="EMBL" id="OIVN01003081">
    <property type="protein sequence ID" value="SPD08673.1"/>
    <property type="molecule type" value="Genomic_DNA"/>
</dbReference>
<evidence type="ECO:0000313" key="3">
    <source>
        <dbReference type="EMBL" id="SPD08673.1"/>
    </source>
</evidence>
<name>A0A2N9HA79_FAGSY</name>
<feature type="compositionally biased region" description="Low complexity" evidence="1">
    <location>
        <begin position="262"/>
        <end position="281"/>
    </location>
</feature>